<keyword evidence="4" id="KW-1003">Cell membrane</keyword>
<reference evidence="10 11" key="1">
    <citation type="submission" date="2018-12" db="EMBL/GenBank/DDBJ databases">
        <authorList>
            <consortium name="Pathogen Informatics"/>
        </authorList>
    </citation>
    <scope>NUCLEOTIDE SEQUENCE [LARGE SCALE GENOMIC DNA]</scope>
    <source>
        <strain evidence="10 11">NCTC12871</strain>
    </source>
</reference>
<dbReference type="EMBL" id="LR134510">
    <property type="protein sequence ID" value="VEJ08626.1"/>
    <property type="molecule type" value="Genomic_DNA"/>
</dbReference>
<evidence type="ECO:0000256" key="9">
    <source>
        <dbReference type="SAM" id="Phobius"/>
    </source>
</evidence>
<evidence type="ECO:0000256" key="1">
    <source>
        <dbReference type="ARBA" id="ARBA00004429"/>
    </source>
</evidence>
<feature type="transmembrane region" description="Helical" evidence="9">
    <location>
        <begin position="38"/>
        <end position="58"/>
    </location>
</feature>
<dbReference type="Pfam" id="PF04217">
    <property type="entry name" value="DUF412"/>
    <property type="match status" value="1"/>
</dbReference>
<dbReference type="RefSeq" id="WP_126597868.1">
    <property type="nucleotide sequence ID" value="NZ_LR134510.1"/>
</dbReference>
<keyword evidence="5" id="KW-0997">Cell inner membrane</keyword>
<evidence type="ECO:0000256" key="6">
    <source>
        <dbReference type="ARBA" id="ARBA00022692"/>
    </source>
</evidence>
<evidence type="ECO:0000313" key="11">
    <source>
        <dbReference type="Proteomes" id="UP000279799"/>
    </source>
</evidence>
<dbReference type="NCBIfam" id="NF002493">
    <property type="entry name" value="PRK01816.1"/>
    <property type="match status" value="1"/>
</dbReference>
<dbReference type="OrthoDB" id="7066670at2"/>
<comment type="similarity">
    <text evidence="2">Belongs to the UPF0208 family.</text>
</comment>
<protein>
    <recommendedName>
        <fullName evidence="3">UPF0208 membrane protein YfbV</fullName>
    </recommendedName>
</protein>
<organism evidence="10 11">
    <name type="scientific">Actinobacillus delphinicola</name>
    <dbReference type="NCBI Taxonomy" id="51161"/>
    <lineage>
        <taxon>Bacteria</taxon>
        <taxon>Pseudomonadati</taxon>
        <taxon>Pseudomonadota</taxon>
        <taxon>Gammaproteobacteria</taxon>
        <taxon>Pasteurellales</taxon>
        <taxon>Pasteurellaceae</taxon>
        <taxon>Actinobacillus</taxon>
    </lineage>
</organism>
<evidence type="ECO:0000313" key="10">
    <source>
        <dbReference type="EMBL" id="VEJ08626.1"/>
    </source>
</evidence>
<evidence type="ECO:0000256" key="3">
    <source>
        <dbReference type="ARBA" id="ARBA00018831"/>
    </source>
</evidence>
<evidence type="ECO:0000256" key="7">
    <source>
        <dbReference type="ARBA" id="ARBA00022989"/>
    </source>
</evidence>
<dbReference type="KEGG" id="adp:NCTC12871_00028"/>
<dbReference type="GO" id="GO:0005886">
    <property type="term" value="C:plasma membrane"/>
    <property type="evidence" value="ECO:0007669"/>
    <property type="project" value="UniProtKB-SubCell"/>
</dbReference>
<accession>A0A448TRT5</accession>
<keyword evidence="11" id="KW-1185">Reference proteome</keyword>
<evidence type="ECO:0000256" key="2">
    <source>
        <dbReference type="ARBA" id="ARBA00009474"/>
    </source>
</evidence>
<keyword evidence="6 9" id="KW-0812">Transmembrane</keyword>
<dbReference type="InterPro" id="IPR007334">
    <property type="entry name" value="UPF0208"/>
</dbReference>
<evidence type="ECO:0000256" key="8">
    <source>
        <dbReference type="ARBA" id="ARBA00023136"/>
    </source>
</evidence>
<evidence type="ECO:0000256" key="4">
    <source>
        <dbReference type="ARBA" id="ARBA00022475"/>
    </source>
</evidence>
<dbReference type="Proteomes" id="UP000279799">
    <property type="component" value="Chromosome"/>
</dbReference>
<feature type="transmembrane region" description="Helical" evidence="9">
    <location>
        <begin position="64"/>
        <end position="86"/>
    </location>
</feature>
<sequence length="149" mass="17087">MQFTTRLKQGDIYLKSWPNIKQLSLIFPEVRIIKATQFAIKFMPFLAAFAIVWQQIYAPHDTTALVLAIITALVALGLPIQGLSWLGKRATTTLSPITQNWYDKIAQQLEKEFNISTTLPSNHQPNYQDLANLLNKAKEHFPSDFWQEI</sequence>
<proteinExistence type="inferred from homology"/>
<name>A0A448TRT5_9PAST</name>
<keyword evidence="8 9" id="KW-0472">Membrane</keyword>
<comment type="subcellular location">
    <subcellularLocation>
        <location evidence="1">Cell inner membrane</location>
        <topology evidence="1">Multi-pass membrane protein</topology>
    </subcellularLocation>
</comment>
<evidence type="ECO:0000256" key="5">
    <source>
        <dbReference type="ARBA" id="ARBA00022519"/>
    </source>
</evidence>
<keyword evidence="7 9" id="KW-1133">Transmembrane helix</keyword>
<dbReference type="AlphaFoldDB" id="A0A448TRT5"/>
<gene>
    <name evidence="10" type="primary">yfbV</name>
    <name evidence="10" type="ORF">NCTC12871_00028</name>
</gene>